<evidence type="ECO:0000313" key="1">
    <source>
        <dbReference type="EMBL" id="GFS19972.1"/>
    </source>
</evidence>
<sequence length="111" mass="12961">MPELPFSCNFPIHAAVCTRVRNIWFGVHPYRCVDGRSNSQTNLEHYVIRPCVMGLLRRTKLIRRKIQNGHLKMETLESLGPHDDNVLYNNTHGQRKYYSRRLTSRPSVSPI</sequence>
<gene>
    <name evidence="1" type="ORF">ElyMa_001558200</name>
</gene>
<protein>
    <submittedName>
        <fullName evidence="1">Uncharacterized protein</fullName>
    </submittedName>
</protein>
<comment type="caution">
    <text evidence="1">The sequence shown here is derived from an EMBL/GenBank/DDBJ whole genome shotgun (WGS) entry which is preliminary data.</text>
</comment>
<evidence type="ECO:0000313" key="2">
    <source>
        <dbReference type="Proteomes" id="UP000762676"/>
    </source>
</evidence>
<dbReference type="EMBL" id="BMAT01003093">
    <property type="protein sequence ID" value="GFS19972.1"/>
    <property type="molecule type" value="Genomic_DNA"/>
</dbReference>
<proteinExistence type="predicted"/>
<keyword evidence="2" id="KW-1185">Reference proteome</keyword>
<dbReference type="Proteomes" id="UP000762676">
    <property type="component" value="Unassembled WGS sequence"/>
</dbReference>
<dbReference type="AlphaFoldDB" id="A0AAV4JEU5"/>
<reference evidence="1 2" key="1">
    <citation type="journal article" date="2021" name="Elife">
        <title>Chloroplast acquisition without the gene transfer in kleptoplastic sea slugs, Plakobranchus ocellatus.</title>
        <authorList>
            <person name="Maeda T."/>
            <person name="Takahashi S."/>
            <person name="Yoshida T."/>
            <person name="Shimamura S."/>
            <person name="Takaki Y."/>
            <person name="Nagai Y."/>
            <person name="Toyoda A."/>
            <person name="Suzuki Y."/>
            <person name="Arimoto A."/>
            <person name="Ishii H."/>
            <person name="Satoh N."/>
            <person name="Nishiyama T."/>
            <person name="Hasebe M."/>
            <person name="Maruyama T."/>
            <person name="Minagawa J."/>
            <person name="Obokata J."/>
            <person name="Shigenobu S."/>
        </authorList>
    </citation>
    <scope>NUCLEOTIDE SEQUENCE [LARGE SCALE GENOMIC DNA]</scope>
</reference>
<name>A0AAV4JEU5_9GAST</name>
<organism evidence="1 2">
    <name type="scientific">Elysia marginata</name>
    <dbReference type="NCBI Taxonomy" id="1093978"/>
    <lineage>
        <taxon>Eukaryota</taxon>
        <taxon>Metazoa</taxon>
        <taxon>Spiralia</taxon>
        <taxon>Lophotrochozoa</taxon>
        <taxon>Mollusca</taxon>
        <taxon>Gastropoda</taxon>
        <taxon>Heterobranchia</taxon>
        <taxon>Euthyneura</taxon>
        <taxon>Panpulmonata</taxon>
        <taxon>Sacoglossa</taxon>
        <taxon>Placobranchoidea</taxon>
        <taxon>Plakobranchidae</taxon>
        <taxon>Elysia</taxon>
    </lineage>
</organism>
<accession>A0AAV4JEU5</accession>